<accession>Q07A36</accession>
<reference evidence="3" key="1">
    <citation type="submission" date="2005-09" db="EMBL/GenBank/DDBJ databases">
        <title>Identification of new nodulin cDNAs from Astragalus sinicus by SSH.</title>
        <authorList>
            <person name="Chou M.-X."/>
            <person name="Wei X.-Y."/>
            <person name="Zhou J.-C."/>
        </authorList>
    </citation>
    <scope>NUCLEOTIDE SEQUENCE</scope>
    <source>
        <strain evidence="3">AsIIC2512</strain>
    </source>
</reference>
<evidence type="ECO:0000256" key="1">
    <source>
        <dbReference type="SAM" id="Phobius"/>
    </source>
</evidence>
<dbReference type="AlphaFoldDB" id="Q07A36"/>
<dbReference type="Pfam" id="PF07127">
    <property type="entry name" value="Nodulin_late"/>
    <property type="match status" value="1"/>
</dbReference>
<sequence length="62" mass="6986">MVVILKFVYVMVIFVSLFLMAINVNAIPGMPCINDVDCEKYISPVSGYQVKCIDGNCERIRI</sequence>
<keyword evidence="1" id="KW-1133">Transmembrane helix</keyword>
<name>Q07A36_ASTSI</name>
<dbReference type="GO" id="GO:0046872">
    <property type="term" value="F:metal ion binding"/>
    <property type="evidence" value="ECO:0007669"/>
    <property type="project" value="InterPro"/>
</dbReference>
<feature type="transmembrane region" description="Helical" evidence="1">
    <location>
        <begin position="7"/>
        <end position="27"/>
    </location>
</feature>
<evidence type="ECO:0000259" key="2">
    <source>
        <dbReference type="Pfam" id="PF07127"/>
    </source>
</evidence>
<protein>
    <submittedName>
        <fullName evidence="3">Late nodulin-like protein</fullName>
    </submittedName>
</protein>
<proteinExistence type="evidence at transcript level"/>
<feature type="domain" description="Late nodulin" evidence="2">
    <location>
        <begin position="1"/>
        <end position="58"/>
    </location>
</feature>
<keyword evidence="1" id="KW-0812">Transmembrane</keyword>
<evidence type="ECO:0000313" key="3">
    <source>
        <dbReference type="EMBL" id="ABB13612.1"/>
    </source>
</evidence>
<dbReference type="EMBL" id="DQ199637">
    <property type="protein sequence ID" value="ABB13612.1"/>
    <property type="molecule type" value="mRNA"/>
</dbReference>
<keyword evidence="1" id="KW-0472">Membrane</keyword>
<dbReference type="InterPro" id="IPR009810">
    <property type="entry name" value="Nodulin_late_dom"/>
</dbReference>
<organism evidence="3">
    <name type="scientific">Astragalus sinicus</name>
    <name type="common">Chinese milk vetch</name>
    <dbReference type="NCBI Taxonomy" id="47065"/>
    <lineage>
        <taxon>Eukaryota</taxon>
        <taxon>Viridiplantae</taxon>
        <taxon>Streptophyta</taxon>
        <taxon>Embryophyta</taxon>
        <taxon>Tracheophyta</taxon>
        <taxon>Spermatophyta</taxon>
        <taxon>Magnoliopsida</taxon>
        <taxon>eudicotyledons</taxon>
        <taxon>Gunneridae</taxon>
        <taxon>Pentapetalae</taxon>
        <taxon>rosids</taxon>
        <taxon>fabids</taxon>
        <taxon>Fabales</taxon>
        <taxon>Fabaceae</taxon>
        <taxon>Papilionoideae</taxon>
        <taxon>50 kb inversion clade</taxon>
        <taxon>NPAAA clade</taxon>
        <taxon>Hologalegina</taxon>
        <taxon>IRL clade</taxon>
        <taxon>Galegeae</taxon>
        <taxon>Astragalus</taxon>
    </lineage>
</organism>